<keyword evidence="5" id="KW-0479">Metal-binding</keyword>
<comment type="similarity">
    <text evidence="4">Belongs to the CDIP1/LITAF family.</text>
</comment>
<keyword evidence="6" id="KW-0862">Zinc</keyword>
<feature type="domain" description="LITAF" evidence="10">
    <location>
        <begin position="79"/>
        <end position="162"/>
    </location>
</feature>
<feature type="region of interest" description="Disordered" evidence="8">
    <location>
        <begin position="1"/>
        <end position="27"/>
    </location>
</feature>
<sequence length="163" mass="17203">MDKGYLPQESAPPYPGPPMNYGGPMPQPGVYPQQGAFPGAPTPVYQGSCLSVSYAPPPTVPVTTGEGAHRPVTLLVFSSSVTHVMVAPALRESPARVVCQHCQQSVVTSVVHTPGLLAWLICGGLALVGLCLCSCIPFCVDSCQDIEHRCPSCHGLISVYKRM</sequence>
<evidence type="ECO:0000256" key="3">
    <source>
        <dbReference type="ARBA" id="ARBA00004630"/>
    </source>
</evidence>
<evidence type="ECO:0000256" key="9">
    <source>
        <dbReference type="SAM" id="Phobius"/>
    </source>
</evidence>
<comment type="subcellular location">
    <subcellularLocation>
        <location evidence="1">Endosome membrane</location>
        <topology evidence="1">Peripheral membrane protein</topology>
        <orientation evidence="1">Cytoplasmic side</orientation>
    </subcellularLocation>
    <subcellularLocation>
        <location evidence="2">Late endosome membrane</location>
    </subcellularLocation>
    <subcellularLocation>
        <location evidence="3">Lysosome membrane</location>
        <topology evidence="3">Peripheral membrane protein</topology>
        <orientation evidence="3">Cytoplasmic side</orientation>
    </subcellularLocation>
</comment>
<reference evidence="11" key="1">
    <citation type="submission" date="2019-06" db="EMBL/GenBank/DDBJ databases">
        <authorList>
            <consortium name="Wellcome Sanger Institute Data Sharing"/>
        </authorList>
    </citation>
    <scope>NUCLEOTIDE SEQUENCE [LARGE SCALE GENOMIC DNA]</scope>
</reference>
<keyword evidence="9" id="KW-1133">Transmembrane helix</keyword>
<dbReference type="Pfam" id="PF10601">
    <property type="entry name" value="zf-LITAF-like"/>
    <property type="match status" value="1"/>
</dbReference>
<organism evidence="11 12">
    <name type="scientific">Salarias fasciatus</name>
    <name type="common">Jewelled blenny</name>
    <name type="synonym">Blennius fasciatus</name>
    <dbReference type="NCBI Taxonomy" id="181472"/>
    <lineage>
        <taxon>Eukaryota</taxon>
        <taxon>Metazoa</taxon>
        <taxon>Chordata</taxon>
        <taxon>Craniata</taxon>
        <taxon>Vertebrata</taxon>
        <taxon>Euteleostomi</taxon>
        <taxon>Actinopterygii</taxon>
        <taxon>Neopterygii</taxon>
        <taxon>Teleostei</taxon>
        <taxon>Neoteleostei</taxon>
        <taxon>Acanthomorphata</taxon>
        <taxon>Ovalentaria</taxon>
        <taxon>Blenniimorphae</taxon>
        <taxon>Blenniiformes</taxon>
        <taxon>Blennioidei</taxon>
        <taxon>Blenniidae</taxon>
        <taxon>Salariinae</taxon>
        <taxon>Salarias</taxon>
    </lineage>
</organism>
<evidence type="ECO:0000256" key="1">
    <source>
        <dbReference type="ARBA" id="ARBA00004125"/>
    </source>
</evidence>
<evidence type="ECO:0000256" key="7">
    <source>
        <dbReference type="ARBA" id="ARBA00023136"/>
    </source>
</evidence>
<dbReference type="PROSITE" id="PS51837">
    <property type="entry name" value="LITAF"/>
    <property type="match status" value="1"/>
</dbReference>
<name>A0A672F3H2_SALFA</name>
<gene>
    <name evidence="11" type="primary">LOC115386980</name>
</gene>
<dbReference type="SMART" id="SM00714">
    <property type="entry name" value="LITAF"/>
    <property type="match status" value="1"/>
</dbReference>
<dbReference type="InterPro" id="IPR037519">
    <property type="entry name" value="LITAF_fam"/>
</dbReference>
<protein>
    <recommendedName>
        <fullName evidence="10">LITAF domain-containing protein</fullName>
    </recommendedName>
</protein>
<dbReference type="GO" id="GO:0098560">
    <property type="term" value="C:cytoplasmic side of late endosome membrane"/>
    <property type="evidence" value="ECO:0007669"/>
    <property type="project" value="TreeGrafter"/>
</dbReference>
<dbReference type="GO" id="GO:0008270">
    <property type="term" value="F:zinc ion binding"/>
    <property type="evidence" value="ECO:0007669"/>
    <property type="project" value="TreeGrafter"/>
</dbReference>
<reference evidence="11" key="2">
    <citation type="submission" date="2025-08" db="UniProtKB">
        <authorList>
            <consortium name="Ensembl"/>
        </authorList>
    </citation>
    <scope>IDENTIFICATION</scope>
</reference>
<keyword evidence="9" id="KW-0812">Transmembrane</keyword>
<keyword evidence="12" id="KW-1185">Reference proteome</keyword>
<dbReference type="InterPro" id="IPR006629">
    <property type="entry name" value="LITAF"/>
</dbReference>
<evidence type="ECO:0000256" key="6">
    <source>
        <dbReference type="ARBA" id="ARBA00022833"/>
    </source>
</evidence>
<evidence type="ECO:0000313" key="12">
    <source>
        <dbReference type="Proteomes" id="UP000472267"/>
    </source>
</evidence>
<dbReference type="AlphaFoldDB" id="A0A672F3H2"/>
<reference evidence="11" key="3">
    <citation type="submission" date="2025-09" db="UniProtKB">
        <authorList>
            <consortium name="Ensembl"/>
        </authorList>
    </citation>
    <scope>IDENTIFICATION</scope>
</reference>
<evidence type="ECO:0000256" key="4">
    <source>
        <dbReference type="ARBA" id="ARBA00005975"/>
    </source>
</evidence>
<evidence type="ECO:0000256" key="2">
    <source>
        <dbReference type="ARBA" id="ARBA00004414"/>
    </source>
</evidence>
<evidence type="ECO:0000259" key="10">
    <source>
        <dbReference type="PROSITE" id="PS51837"/>
    </source>
</evidence>
<feature type="transmembrane region" description="Helical" evidence="9">
    <location>
        <begin position="116"/>
        <end position="140"/>
    </location>
</feature>
<accession>A0A672F3H2</accession>
<evidence type="ECO:0000256" key="5">
    <source>
        <dbReference type="ARBA" id="ARBA00022723"/>
    </source>
</evidence>
<evidence type="ECO:0000256" key="8">
    <source>
        <dbReference type="SAM" id="MobiDB-lite"/>
    </source>
</evidence>
<keyword evidence="7 9" id="KW-0472">Membrane</keyword>
<dbReference type="GO" id="GO:0098574">
    <property type="term" value="C:cytoplasmic side of lysosomal membrane"/>
    <property type="evidence" value="ECO:0007669"/>
    <property type="project" value="TreeGrafter"/>
</dbReference>
<dbReference type="InParanoid" id="A0A672F3H2"/>
<dbReference type="PANTHER" id="PTHR23292:SF6">
    <property type="entry name" value="FI16602P1-RELATED"/>
    <property type="match status" value="1"/>
</dbReference>
<dbReference type="PANTHER" id="PTHR23292">
    <property type="entry name" value="LIPOPOLYSACCHARIDE-INDUCED TUMOR NECROSIS FACTOR-ALPHA FACTOR"/>
    <property type="match status" value="1"/>
</dbReference>
<dbReference type="Ensembl" id="ENSSFAT00005000269.1">
    <property type="protein sequence ID" value="ENSSFAP00005000258.1"/>
    <property type="gene ID" value="ENSSFAG00005000187.1"/>
</dbReference>
<evidence type="ECO:0000313" key="11">
    <source>
        <dbReference type="Ensembl" id="ENSSFAP00005000258.1"/>
    </source>
</evidence>
<proteinExistence type="inferred from homology"/>
<dbReference type="Proteomes" id="UP000472267">
    <property type="component" value="Chromosome 4"/>
</dbReference>
<dbReference type="GO" id="GO:0005634">
    <property type="term" value="C:nucleus"/>
    <property type="evidence" value="ECO:0007669"/>
    <property type="project" value="TreeGrafter"/>
</dbReference>
<dbReference type="OMA" id="HAWAFGL"/>